<evidence type="ECO:0000313" key="10">
    <source>
        <dbReference type="EMBL" id="KAG0024166.1"/>
    </source>
</evidence>
<dbReference type="EMBL" id="JAAAID010000027">
    <property type="protein sequence ID" value="KAG0024166.1"/>
    <property type="molecule type" value="Genomic_DNA"/>
</dbReference>
<keyword evidence="4 7" id="KW-0010">Activator</keyword>
<dbReference type="GO" id="GO:0016592">
    <property type="term" value="C:mediator complex"/>
    <property type="evidence" value="ECO:0007669"/>
    <property type="project" value="InterPro"/>
</dbReference>
<dbReference type="PANTHER" id="PTHR12881">
    <property type="entry name" value="MEDIATOR OF RNA POLYMERASE II TRANSCRIPTION SUBUNIT 1"/>
    <property type="match status" value="1"/>
</dbReference>
<dbReference type="PANTHER" id="PTHR12881:SF10">
    <property type="entry name" value="MEDIATOR OF RNA POLYMERASE II TRANSCRIPTION SUBUNIT 1"/>
    <property type="match status" value="1"/>
</dbReference>
<dbReference type="GO" id="GO:0003712">
    <property type="term" value="F:transcription coregulator activity"/>
    <property type="evidence" value="ECO:0007669"/>
    <property type="project" value="InterPro"/>
</dbReference>
<keyword evidence="5 7" id="KW-0804">Transcription</keyword>
<feature type="domain" description="Mediator complex subunit Med1" evidence="9">
    <location>
        <begin position="149"/>
        <end position="552"/>
    </location>
</feature>
<evidence type="ECO:0000256" key="8">
    <source>
        <dbReference type="SAM" id="MobiDB-lite"/>
    </source>
</evidence>
<comment type="function">
    <text evidence="7">Component of the Mediator complex, a coactivator involved in the regulated transcription of nearly all RNA polymerase II-dependent genes. Mediator functions as a bridge to convey information from gene-specific regulatory proteins to the basal RNA polymerase II transcription machinery. Mediator is recruited to promoters by direct interactions with regulatory proteins and serves as a scaffold for the assembly of a functional preinitiation complex with RNA polymerase II and the general transcription factors.</text>
</comment>
<keyword evidence="6 7" id="KW-0539">Nucleus</keyword>
<evidence type="ECO:0000313" key="11">
    <source>
        <dbReference type="Proteomes" id="UP000703661"/>
    </source>
</evidence>
<organism evidence="10 11">
    <name type="scientific">Entomortierella chlamydospora</name>
    <dbReference type="NCBI Taxonomy" id="101097"/>
    <lineage>
        <taxon>Eukaryota</taxon>
        <taxon>Fungi</taxon>
        <taxon>Fungi incertae sedis</taxon>
        <taxon>Mucoromycota</taxon>
        <taxon>Mortierellomycotina</taxon>
        <taxon>Mortierellomycetes</taxon>
        <taxon>Mortierellales</taxon>
        <taxon>Mortierellaceae</taxon>
        <taxon>Entomortierella</taxon>
    </lineage>
</organism>
<evidence type="ECO:0000256" key="5">
    <source>
        <dbReference type="ARBA" id="ARBA00023163"/>
    </source>
</evidence>
<feature type="region of interest" description="Disordered" evidence="8">
    <location>
        <begin position="706"/>
        <end position="735"/>
    </location>
</feature>
<gene>
    <name evidence="10" type="ORF">BGZ80_005472</name>
</gene>
<comment type="caution">
    <text evidence="10">The sequence shown here is derived from an EMBL/GenBank/DDBJ whole genome shotgun (WGS) entry which is preliminary data.</text>
</comment>
<protein>
    <recommendedName>
        <fullName evidence="7">Mediator of RNA polymerase II transcription subunit 1</fullName>
    </recommendedName>
    <alternativeName>
        <fullName evidence="7">Mediator complex subunit 1</fullName>
    </alternativeName>
</protein>
<accession>A0A9P6N4C9</accession>
<reference evidence="10" key="1">
    <citation type="journal article" date="2020" name="Fungal Divers.">
        <title>Resolving the Mortierellaceae phylogeny through synthesis of multi-gene phylogenetics and phylogenomics.</title>
        <authorList>
            <person name="Vandepol N."/>
            <person name="Liber J."/>
            <person name="Desiro A."/>
            <person name="Na H."/>
            <person name="Kennedy M."/>
            <person name="Barry K."/>
            <person name="Grigoriev I.V."/>
            <person name="Miller A.N."/>
            <person name="O'Donnell K."/>
            <person name="Stajich J.E."/>
            <person name="Bonito G."/>
        </authorList>
    </citation>
    <scope>NUCLEOTIDE SEQUENCE</scope>
    <source>
        <strain evidence="10">NRRL 2769</strain>
    </source>
</reference>
<evidence type="ECO:0000256" key="4">
    <source>
        <dbReference type="ARBA" id="ARBA00023159"/>
    </source>
</evidence>
<dbReference type="InterPro" id="IPR051999">
    <property type="entry name" value="Mediator_complex_subunit_1"/>
</dbReference>
<dbReference type="InterPro" id="IPR019680">
    <property type="entry name" value="Mediator_Med1"/>
</dbReference>
<proteinExistence type="inferred from homology"/>
<evidence type="ECO:0000256" key="7">
    <source>
        <dbReference type="RuleBase" id="RU364059"/>
    </source>
</evidence>
<evidence type="ECO:0000256" key="1">
    <source>
        <dbReference type="ARBA" id="ARBA00004123"/>
    </source>
</evidence>
<dbReference type="GO" id="GO:0045944">
    <property type="term" value="P:positive regulation of transcription by RNA polymerase II"/>
    <property type="evidence" value="ECO:0007669"/>
    <property type="project" value="UniProtKB-ARBA"/>
</dbReference>
<name>A0A9P6N4C9_9FUNG</name>
<evidence type="ECO:0000256" key="2">
    <source>
        <dbReference type="ARBA" id="ARBA00006210"/>
    </source>
</evidence>
<dbReference type="Proteomes" id="UP000703661">
    <property type="component" value="Unassembled WGS sequence"/>
</dbReference>
<sequence length="735" mass="80971">MPNTTNATTVQEHLRELQALVQDSLKHWKLATTAATATALAGQSNPDRLTNELHPLGPVQVGTLQRDFKEKIAAIRSICLSFAQGPLQQSLNGSDSSSAPALRRYSTLLKEETQHDEALSFVKLSMKQCQNTLRAASQDGNIKTEHLISTIRDMATELGLECYLETGSRVDNLVSVSTLTIGGNVIVIDIDVESTGAILRVKVSYASEIHQDERIDRLLAHNLRCKCGKLLQTTPGSGKVSEGNLTHLPDCSRDFDAFSKNLRALATLDSFSKKYPNVDFFHNMRSIDVDFKELFKREMKITARDLHKVLTQGHGIPMTHAVLPGPSVAYWASKADLLDVSWDDLSTAIEQGANEKVKIPFHRISVTMEESTTFSSGYLPVERSGFLLSEEETYGLNSVPYGSIMNDQGSVSATTILQQPLKWIVPNIDSTVEATYVAVLHPPVVVAEDVAKQLAAFSNQAGLNTTMGFHKDPGYLSLQECLINQGTEQTQWEVTLDQGANAVRQIYSFDRTKNEARLIHRVPFTHISQIYICTKLLRQQLTFNTLFQSCFRETVPVDETKKRLATIHPGTTDDHGLEVSIIVQTPQPPNTILASFLNPYTETNMILEILIDAGTGLPTVRLVNETTTSSAVGVTSDAAMIGGGINGDSGMNMNNMSDVNNSSGSQDHQQFLIGEKLTRVLQTCDSIPILVRWILKRSLSWMKGRSSIQGKGQSQLGRRTSSYTEEGGILKRPRV</sequence>
<evidence type="ECO:0000256" key="6">
    <source>
        <dbReference type="ARBA" id="ARBA00023242"/>
    </source>
</evidence>
<keyword evidence="11" id="KW-1185">Reference proteome</keyword>
<evidence type="ECO:0000256" key="3">
    <source>
        <dbReference type="ARBA" id="ARBA00023015"/>
    </source>
</evidence>
<comment type="subcellular location">
    <subcellularLocation>
        <location evidence="1 7">Nucleus</location>
    </subcellularLocation>
</comment>
<evidence type="ECO:0000259" key="9">
    <source>
        <dbReference type="Pfam" id="PF10744"/>
    </source>
</evidence>
<dbReference type="Pfam" id="PF10744">
    <property type="entry name" value="Med1"/>
    <property type="match status" value="1"/>
</dbReference>
<dbReference type="AlphaFoldDB" id="A0A9P6N4C9"/>
<comment type="similarity">
    <text evidence="2 7">Belongs to the Mediator complex subunit 1 family.</text>
</comment>
<keyword evidence="3 7" id="KW-0805">Transcription regulation</keyword>
<feature type="compositionally biased region" description="Polar residues" evidence="8">
    <location>
        <begin position="706"/>
        <end position="724"/>
    </location>
</feature>